<dbReference type="EMBL" id="CP016268">
    <property type="protein sequence ID" value="ANO52874.1"/>
    <property type="molecule type" value="Genomic_DNA"/>
</dbReference>
<dbReference type="InterPro" id="IPR011478">
    <property type="entry name" value="DUF1585"/>
</dbReference>
<dbReference type="Pfam" id="PF07637">
    <property type="entry name" value="PSD5"/>
    <property type="match status" value="1"/>
</dbReference>
<feature type="domain" description="DUF1587" evidence="2">
    <location>
        <begin position="64"/>
        <end position="125"/>
    </location>
</feature>
<feature type="domain" description="DUF1588" evidence="3">
    <location>
        <begin position="368"/>
        <end position="467"/>
    </location>
</feature>
<sequence length="587" mass="63318">MVPTENALALLLKRSSKPDSQCSVKAWLRGSAVSLLSAFILAGCSGSEPEPESAGTPPRASLVSTAQYFNTLRYVFGSSIDLQVEFPPFERKEGLLANGAAIAGVSSSQLEQFQAAGTTVAAQVVGPTHREFLLPCKPANPKSADEACATEFLSQTGRLLVRRPLTDTELNTLVDNAGMGADKLEDFYEGLEIALEALLLSPEVLFVVEHAEADPDNPGQLRLDAYSLASRLSYFLWDAAPDAELLDAAESGELQTESGLAREVDRMLASPRLVAGMRAFFGDMFHFSDFQTLAKDPTIYPNFTGVTAAAAQEQTLRTVINHLLTENKDYRDLFTTRDTFMTRELAIQFDMPAGPGWVPYTLPADSPRAGLLTQVSFLSLHSHPGRSSPTLRGMALRELLLCQVVPAAPASVDFSVINNPDSHYPTQRDRVNAHLETPSCAGCHRIMDPIGLTLESFDGEGRYRTTENGVPIDTTGSLDGVEYSDAIGLAHALRDNPGLPGCLVQRVFAYGTGGPVQQQDRAYLEHMTEAFKAEGYQLRDLLRSIVLSDAFAKINEPQASPPAGQNDEGHTATLSPIIEETLAASGG</sequence>
<dbReference type="InterPro" id="IPR013043">
    <property type="entry name" value="DUF1595"/>
</dbReference>
<evidence type="ECO:0000313" key="6">
    <source>
        <dbReference type="EMBL" id="ANO52874.1"/>
    </source>
</evidence>
<protein>
    <recommendedName>
        <fullName evidence="8">DUF1592 domain-containing protein</fullName>
    </recommendedName>
</protein>
<evidence type="ECO:0000259" key="5">
    <source>
        <dbReference type="Pfam" id="PF07637"/>
    </source>
</evidence>
<evidence type="ECO:0000259" key="4">
    <source>
        <dbReference type="Pfam" id="PF07631"/>
    </source>
</evidence>
<dbReference type="Pfam" id="PF07624">
    <property type="entry name" value="PSD2"/>
    <property type="match status" value="1"/>
</dbReference>
<dbReference type="KEGG" id="woc:BA177_00215"/>
<gene>
    <name evidence="6" type="ORF">BA177_00215</name>
</gene>
<feature type="domain" description="DUF1585" evidence="1">
    <location>
        <begin position="479"/>
        <end position="551"/>
    </location>
</feature>
<dbReference type="OrthoDB" id="188778at2"/>
<accession>A0A193LKE6</accession>
<dbReference type="InterPro" id="IPR013039">
    <property type="entry name" value="DUF1588"/>
</dbReference>
<evidence type="ECO:0000259" key="3">
    <source>
        <dbReference type="Pfam" id="PF07627"/>
    </source>
</evidence>
<dbReference type="InterPro" id="IPR013042">
    <property type="entry name" value="DUF1592"/>
</dbReference>
<evidence type="ECO:0000259" key="1">
    <source>
        <dbReference type="Pfam" id="PF07624"/>
    </source>
</evidence>
<dbReference type="InterPro" id="IPR013036">
    <property type="entry name" value="DUF1587"/>
</dbReference>
<keyword evidence="7" id="KW-1185">Reference proteome</keyword>
<dbReference type="AlphaFoldDB" id="A0A193LKE6"/>
<feature type="domain" description="DUF1595" evidence="5">
    <location>
        <begin position="148"/>
        <end position="209"/>
    </location>
</feature>
<feature type="domain" description="DUF1592" evidence="4">
    <location>
        <begin position="223"/>
        <end position="347"/>
    </location>
</feature>
<reference evidence="6 7" key="1">
    <citation type="submission" date="2016-06" db="EMBL/GenBank/DDBJ databases">
        <title>Complete genome sequence of a deep-branching marine Gamma Proteobacterium Woeseia oceani type strain XK5.</title>
        <authorList>
            <person name="Mu D."/>
            <person name="Du Z."/>
        </authorList>
    </citation>
    <scope>NUCLEOTIDE SEQUENCE [LARGE SCALE GENOMIC DNA]</scope>
    <source>
        <strain evidence="6 7">XK5</strain>
    </source>
</reference>
<name>A0A193LKE6_9GAMM</name>
<evidence type="ECO:0000259" key="2">
    <source>
        <dbReference type="Pfam" id="PF07626"/>
    </source>
</evidence>
<evidence type="ECO:0000313" key="7">
    <source>
        <dbReference type="Proteomes" id="UP000092695"/>
    </source>
</evidence>
<evidence type="ECO:0008006" key="8">
    <source>
        <dbReference type="Google" id="ProtNLM"/>
    </source>
</evidence>
<proteinExistence type="predicted"/>
<dbReference type="Pfam" id="PF07627">
    <property type="entry name" value="PSCyt3"/>
    <property type="match status" value="1"/>
</dbReference>
<organism evidence="6 7">
    <name type="scientific">Woeseia oceani</name>
    <dbReference type="NCBI Taxonomy" id="1548547"/>
    <lineage>
        <taxon>Bacteria</taxon>
        <taxon>Pseudomonadati</taxon>
        <taxon>Pseudomonadota</taxon>
        <taxon>Gammaproteobacteria</taxon>
        <taxon>Woeseiales</taxon>
        <taxon>Woeseiaceae</taxon>
        <taxon>Woeseia</taxon>
    </lineage>
</organism>
<dbReference type="Proteomes" id="UP000092695">
    <property type="component" value="Chromosome"/>
</dbReference>
<dbReference type="Pfam" id="PF07631">
    <property type="entry name" value="PSD4"/>
    <property type="match status" value="1"/>
</dbReference>
<dbReference type="STRING" id="1548547.BA177_00215"/>
<dbReference type="Pfam" id="PF07626">
    <property type="entry name" value="PSD3"/>
    <property type="match status" value="1"/>
</dbReference>